<evidence type="ECO:0000259" key="6">
    <source>
        <dbReference type="Pfam" id="PF12698"/>
    </source>
</evidence>
<feature type="transmembrane region" description="Helical" evidence="5">
    <location>
        <begin position="218"/>
        <end position="243"/>
    </location>
</feature>
<proteinExistence type="predicted"/>
<dbReference type="GO" id="GO:0016020">
    <property type="term" value="C:membrane"/>
    <property type="evidence" value="ECO:0007669"/>
    <property type="project" value="UniProtKB-SubCell"/>
</dbReference>
<evidence type="ECO:0000313" key="8">
    <source>
        <dbReference type="EMBL" id="USS01734.1"/>
    </source>
</evidence>
<dbReference type="PANTHER" id="PTHR43027">
    <property type="entry name" value="DOXORUBICIN RESISTANCE ABC TRANSPORTER PERMEASE PROTEIN DRRC-RELATED"/>
    <property type="match status" value="1"/>
</dbReference>
<dbReference type="Proteomes" id="UP000280586">
    <property type="component" value="Chromosome"/>
</dbReference>
<evidence type="ECO:0000256" key="1">
    <source>
        <dbReference type="ARBA" id="ARBA00004141"/>
    </source>
</evidence>
<evidence type="ECO:0000256" key="2">
    <source>
        <dbReference type="ARBA" id="ARBA00022692"/>
    </source>
</evidence>
<gene>
    <name evidence="7" type="ORF">CP523_12305</name>
    <name evidence="8" type="ORF">NH397_04685</name>
</gene>
<dbReference type="PANTHER" id="PTHR43027:SF1">
    <property type="entry name" value="DOXORUBICIN RESISTANCE ABC TRANSPORTER PERMEASE PROTEIN DRRC-RELATED"/>
    <property type="match status" value="1"/>
</dbReference>
<dbReference type="GeneID" id="303561469"/>
<dbReference type="InterPro" id="IPR013525">
    <property type="entry name" value="ABC2_TM"/>
</dbReference>
<keyword evidence="10" id="KW-1185">Reference proteome</keyword>
<dbReference type="KEGG" id="csep:CP523_12305"/>
<evidence type="ECO:0000256" key="3">
    <source>
        <dbReference type="ARBA" id="ARBA00022989"/>
    </source>
</evidence>
<name>A0A9N7JNK7_CLOSE</name>
<feature type="transmembrane region" description="Helical" evidence="5">
    <location>
        <begin position="335"/>
        <end position="356"/>
    </location>
</feature>
<protein>
    <submittedName>
        <fullName evidence="7 8">ABC transporter permease</fullName>
    </submittedName>
</protein>
<reference evidence="8" key="2">
    <citation type="submission" date="2022-06" db="EMBL/GenBank/DDBJ databases">
        <authorList>
            <person name="Holder M.E."/>
            <person name="Ajami N.J."/>
            <person name="Petrosino J.F."/>
        </authorList>
    </citation>
    <scope>NUCLEOTIDE SEQUENCE</scope>
    <source>
        <strain evidence="8">RMA 8861</strain>
    </source>
</reference>
<feature type="transmembrane region" description="Helical" evidence="5">
    <location>
        <begin position="176"/>
        <end position="197"/>
    </location>
</feature>
<sequence>MRALYYIKTTLKGMISNGLVTISYFVLFPVLLAFFMAFFQGIVHENPLKLKQLKVQVIDEDKTEMSKNLTNLLENDEMKKVVSIVDEKPEVELKIEKGYEDKILSLSKGNIIINKKVEESNISTNTLKVILDKYHQNLYVSIGGGNIENLEKISDETIVENTTIDIVKTATPYEKLSASMIGFVITMLIFSVIQSGYADISINLEKRVNSTPITKLQYLFYDTMALLIFVFIIISGYIMFFRLVGLSFKGNLLDLLLLILTGTVLVVSISTTISTIFGAKYGKIMGGVIFTLPLISGEIFMGEGNKIALLTPTHYLNNAFSLYNLNGNLEGCGKWILMIFIISSIVYSMSIIKAGFNRGKKICA</sequence>
<accession>A0A9N7JNK7</accession>
<dbReference type="AlphaFoldDB" id="A0A9N7JNK7"/>
<evidence type="ECO:0000256" key="5">
    <source>
        <dbReference type="SAM" id="Phobius"/>
    </source>
</evidence>
<keyword evidence="4 5" id="KW-0472">Membrane</keyword>
<feature type="transmembrane region" description="Helical" evidence="5">
    <location>
        <begin position="255"/>
        <end position="277"/>
    </location>
</feature>
<dbReference type="Pfam" id="PF12698">
    <property type="entry name" value="ABC2_membrane_3"/>
    <property type="match status" value="1"/>
</dbReference>
<evidence type="ECO:0000313" key="9">
    <source>
        <dbReference type="Proteomes" id="UP000280586"/>
    </source>
</evidence>
<keyword evidence="2 5" id="KW-0812">Transmembrane</keyword>
<dbReference type="GO" id="GO:0140359">
    <property type="term" value="F:ABC-type transporter activity"/>
    <property type="evidence" value="ECO:0007669"/>
    <property type="project" value="InterPro"/>
</dbReference>
<evidence type="ECO:0000313" key="10">
    <source>
        <dbReference type="Proteomes" id="UP001055437"/>
    </source>
</evidence>
<evidence type="ECO:0000313" key="7">
    <source>
        <dbReference type="EMBL" id="AYE35136.1"/>
    </source>
</evidence>
<reference evidence="7 9" key="1">
    <citation type="submission" date="2017-09" db="EMBL/GenBank/DDBJ databases">
        <authorList>
            <person name="Thomas P."/>
            <person name="Seyboldt C."/>
        </authorList>
    </citation>
    <scope>NUCLEOTIDE SEQUENCE [LARGE SCALE GENOMIC DNA]</scope>
    <source>
        <strain evidence="7 9">DSM 7534</strain>
    </source>
</reference>
<feature type="domain" description="ABC-2 type transporter transmembrane" evidence="6">
    <location>
        <begin position="21"/>
        <end position="347"/>
    </location>
</feature>
<feature type="transmembrane region" description="Helical" evidence="5">
    <location>
        <begin position="284"/>
        <end position="302"/>
    </location>
</feature>
<dbReference type="Proteomes" id="UP001055437">
    <property type="component" value="Chromosome"/>
</dbReference>
<organism evidence="7 9">
    <name type="scientific">Clostridium septicum</name>
    <dbReference type="NCBI Taxonomy" id="1504"/>
    <lineage>
        <taxon>Bacteria</taxon>
        <taxon>Bacillati</taxon>
        <taxon>Bacillota</taxon>
        <taxon>Clostridia</taxon>
        <taxon>Eubacteriales</taxon>
        <taxon>Clostridiaceae</taxon>
        <taxon>Clostridium</taxon>
    </lineage>
</organism>
<evidence type="ECO:0000256" key="4">
    <source>
        <dbReference type="ARBA" id="ARBA00023136"/>
    </source>
</evidence>
<comment type="subcellular location">
    <subcellularLocation>
        <location evidence="1">Membrane</location>
        <topology evidence="1">Multi-pass membrane protein</topology>
    </subcellularLocation>
</comment>
<keyword evidence="3 5" id="KW-1133">Transmembrane helix</keyword>
<dbReference type="InterPro" id="IPR052902">
    <property type="entry name" value="ABC-2_transporter"/>
</dbReference>
<dbReference type="RefSeq" id="WP_120140911.1">
    <property type="nucleotide sequence ID" value="NZ_CP023671.1"/>
</dbReference>
<feature type="transmembrane region" description="Helical" evidence="5">
    <location>
        <begin position="21"/>
        <end position="43"/>
    </location>
</feature>
<dbReference type="EMBL" id="CP023671">
    <property type="protein sequence ID" value="AYE35136.1"/>
    <property type="molecule type" value="Genomic_DNA"/>
</dbReference>
<dbReference type="EMBL" id="CP099799">
    <property type="protein sequence ID" value="USS01734.1"/>
    <property type="molecule type" value="Genomic_DNA"/>
</dbReference>